<proteinExistence type="predicted"/>
<evidence type="ECO:0000313" key="2">
    <source>
        <dbReference type="Proteomes" id="UP000005510"/>
    </source>
</evidence>
<reference evidence="1 2" key="2">
    <citation type="submission" date="2008-10" db="EMBL/GenBank/DDBJ databases">
        <authorList>
            <person name="Fulton L."/>
            <person name="Clifton S."/>
            <person name="Fulton B."/>
            <person name="Xu J."/>
            <person name="Minx P."/>
            <person name="Pepin K.H."/>
            <person name="Johnson M."/>
            <person name="Bhonagiri V."/>
            <person name="Nash W.E."/>
            <person name="Mardis E.R."/>
            <person name="Wilson R.K."/>
        </authorList>
    </citation>
    <scope>NUCLEOTIDE SEQUENCE [LARGE SCALE GENOMIC DNA]</scope>
    <source>
        <strain evidence="1 2">DSM 18315</strain>
    </source>
</reference>
<dbReference type="HOGENOM" id="CLU_2370279_0_0_10"/>
<organism evidence="1 2">
    <name type="scientific">Parabacteroides johnsonii DSM 18315</name>
    <dbReference type="NCBI Taxonomy" id="537006"/>
    <lineage>
        <taxon>Bacteria</taxon>
        <taxon>Pseudomonadati</taxon>
        <taxon>Bacteroidota</taxon>
        <taxon>Bacteroidia</taxon>
        <taxon>Bacteroidales</taxon>
        <taxon>Tannerellaceae</taxon>
        <taxon>Parabacteroides</taxon>
    </lineage>
</organism>
<name>B7B5V9_9BACT</name>
<sequence>MLRFEIVGKTEKQGAVLGPYRFAFDNPADRAAAHLPLLLAVGISDLAILEKQLLTDQFDVVEAIVLATLLDHFRDQVEDKGGMNPEAFAVTDASV</sequence>
<comment type="caution">
    <text evidence="1">The sequence shown here is derived from an EMBL/GenBank/DDBJ whole genome shotgun (WGS) entry which is preliminary data.</text>
</comment>
<protein>
    <submittedName>
        <fullName evidence="1">Uncharacterized protein</fullName>
    </submittedName>
</protein>
<dbReference type="Proteomes" id="UP000005510">
    <property type="component" value="Unassembled WGS sequence"/>
</dbReference>
<evidence type="ECO:0000313" key="1">
    <source>
        <dbReference type="EMBL" id="EEC98188.1"/>
    </source>
</evidence>
<reference evidence="1 2" key="1">
    <citation type="submission" date="2008-10" db="EMBL/GenBank/DDBJ databases">
        <title>Draft genome sequence of Parabacteroides johnsonii (DSM 18315).</title>
        <authorList>
            <person name="Sudarsanam P."/>
            <person name="Ley R."/>
            <person name="Guruge J."/>
            <person name="Turnbaugh P.J."/>
            <person name="Mahowald M."/>
            <person name="Liep D."/>
            <person name="Gordon J."/>
        </authorList>
    </citation>
    <scope>NUCLEOTIDE SEQUENCE [LARGE SCALE GENOMIC DNA]</scope>
    <source>
        <strain evidence="1 2">DSM 18315</strain>
    </source>
</reference>
<dbReference type="AlphaFoldDB" id="B7B5V9"/>
<gene>
    <name evidence="1" type="ORF">PRABACTJOHN_00403</name>
</gene>
<dbReference type="EMBL" id="ABYH01000033">
    <property type="protein sequence ID" value="EEC98188.1"/>
    <property type="molecule type" value="Genomic_DNA"/>
</dbReference>
<accession>B7B5V9</accession>